<feature type="compositionally biased region" description="Basic and acidic residues" evidence="1">
    <location>
        <begin position="1"/>
        <end position="15"/>
    </location>
</feature>
<dbReference type="EMBL" id="JACGWL010000011">
    <property type="protein sequence ID" value="KAK4391406.1"/>
    <property type="molecule type" value="Genomic_DNA"/>
</dbReference>
<evidence type="ECO:0000313" key="2">
    <source>
        <dbReference type="EMBL" id="KAK4391406.1"/>
    </source>
</evidence>
<dbReference type="PANTHER" id="PTHR24559">
    <property type="entry name" value="TRANSPOSON TY3-I GAG-POL POLYPROTEIN"/>
    <property type="match status" value="1"/>
</dbReference>
<gene>
    <name evidence="2" type="ORF">Sango_1918400</name>
</gene>
<dbReference type="CDD" id="cd01647">
    <property type="entry name" value="RT_LTR"/>
    <property type="match status" value="1"/>
</dbReference>
<dbReference type="PANTHER" id="PTHR24559:SF444">
    <property type="entry name" value="REVERSE TRANSCRIPTASE DOMAIN-CONTAINING PROTEIN"/>
    <property type="match status" value="1"/>
</dbReference>
<dbReference type="Gene3D" id="3.10.10.10">
    <property type="entry name" value="HIV Type 1 Reverse Transcriptase, subunit A, domain 1"/>
    <property type="match status" value="1"/>
</dbReference>
<feature type="region of interest" description="Disordered" evidence="1">
    <location>
        <begin position="1"/>
        <end position="32"/>
    </location>
</feature>
<evidence type="ECO:0008006" key="4">
    <source>
        <dbReference type="Google" id="ProtNLM"/>
    </source>
</evidence>
<dbReference type="InterPro" id="IPR053134">
    <property type="entry name" value="RNA-dir_DNA_polymerase"/>
</dbReference>
<proteinExistence type="predicted"/>
<dbReference type="AlphaFoldDB" id="A0AAE1WDM5"/>
<dbReference type="InterPro" id="IPR043502">
    <property type="entry name" value="DNA/RNA_pol_sf"/>
</dbReference>
<evidence type="ECO:0000256" key="1">
    <source>
        <dbReference type="SAM" id="MobiDB-lite"/>
    </source>
</evidence>
<dbReference type="InterPro" id="IPR043128">
    <property type="entry name" value="Rev_trsase/Diguanyl_cyclase"/>
</dbReference>
<sequence length="260" mass="29636">MEESPKTDSNKRGKDLVPSPEPNKETPTTVQPVEELLTIELTPGDRRKDLEGIDPGVITHHLNLDPSIKLVKQKKRHFGLENDKIIQEEVNKLLSVKHIKEIQFPKWLSNIVLVPKPGGKSRMCIDFQDLNKVCPKNFYPLPTIDQLVDSTSRCELLSMMNASQEYHQIMLAPEDHKRLGRNMEVYVDDMLVKSKEAHNHMEDPEETFKVLRNQLKLNPDKYVFGVSGGRFLGFMVTQRGIGTNPILDMGPPPASMKYND</sequence>
<accession>A0AAE1WDM5</accession>
<keyword evidence="3" id="KW-1185">Reference proteome</keyword>
<dbReference type="Gene3D" id="3.30.70.270">
    <property type="match status" value="2"/>
</dbReference>
<dbReference type="SUPFAM" id="SSF56672">
    <property type="entry name" value="DNA/RNA polymerases"/>
    <property type="match status" value="1"/>
</dbReference>
<evidence type="ECO:0000313" key="3">
    <source>
        <dbReference type="Proteomes" id="UP001289374"/>
    </source>
</evidence>
<protein>
    <recommendedName>
        <fullName evidence="4">Reverse transcriptase domain-containing protein</fullName>
    </recommendedName>
</protein>
<organism evidence="2 3">
    <name type="scientific">Sesamum angolense</name>
    <dbReference type="NCBI Taxonomy" id="2727404"/>
    <lineage>
        <taxon>Eukaryota</taxon>
        <taxon>Viridiplantae</taxon>
        <taxon>Streptophyta</taxon>
        <taxon>Embryophyta</taxon>
        <taxon>Tracheophyta</taxon>
        <taxon>Spermatophyta</taxon>
        <taxon>Magnoliopsida</taxon>
        <taxon>eudicotyledons</taxon>
        <taxon>Gunneridae</taxon>
        <taxon>Pentapetalae</taxon>
        <taxon>asterids</taxon>
        <taxon>lamiids</taxon>
        <taxon>Lamiales</taxon>
        <taxon>Pedaliaceae</taxon>
        <taxon>Sesamum</taxon>
    </lineage>
</organism>
<reference evidence="2" key="2">
    <citation type="journal article" date="2024" name="Plant">
        <title>Genomic evolution and insights into agronomic trait innovations of Sesamum species.</title>
        <authorList>
            <person name="Miao H."/>
            <person name="Wang L."/>
            <person name="Qu L."/>
            <person name="Liu H."/>
            <person name="Sun Y."/>
            <person name="Le M."/>
            <person name="Wang Q."/>
            <person name="Wei S."/>
            <person name="Zheng Y."/>
            <person name="Lin W."/>
            <person name="Duan Y."/>
            <person name="Cao H."/>
            <person name="Xiong S."/>
            <person name="Wang X."/>
            <person name="Wei L."/>
            <person name="Li C."/>
            <person name="Ma Q."/>
            <person name="Ju M."/>
            <person name="Zhao R."/>
            <person name="Li G."/>
            <person name="Mu C."/>
            <person name="Tian Q."/>
            <person name="Mei H."/>
            <person name="Zhang T."/>
            <person name="Gao T."/>
            <person name="Zhang H."/>
        </authorList>
    </citation>
    <scope>NUCLEOTIDE SEQUENCE</scope>
    <source>
        <strain evidence="2">K16</strain>
    </source>
</reference>
<dbReference type="Proteomes" id="UP001289374">
    <property type="component" value="Unassembled WGS sequence"/>
</dbReference>
<reference evidence="2" key="1">
    <citation type="submission" date="2020-06" db="EMBL/GenBank/DDBJ databases">
        <authorList>
            <person name="Li T."/>
            <person name="Hu X."/>
            <person name="Zhang T."/>
            <person name="Song X."/>
            <person name="Zhang H."/>
            <person name="Dai N."/>
            <person name="Sheng W."/>
            <person name="Hou X."/>
            <person name="Wei L."/>
        </authorList>
    </citation>
    <scope>NUCLEOTIDE SEQUENCE</scope>
    <source>
        <strain evidence="2">K16</strain>
        <tissue evidence="2">Leaf</tissue>
    </source>
</reference>
<name>A0AAE1WDM5_9LAMI</name>
<comment type="caution">
    <text evidence="2">The sequence shown here is derived from an EMBL/GenBank/DDBJ whole genome shotgun (WGS) entry which is preliminary data.</text>
</comment>